<comment type="caution">
    <text evidence="6">Lacks conserved residue(s) required for the propagation of feature annotation.</text>
</comment>
<evidence type="ECO:0000256" key="6">
    <source>
        <dbReference type="PROSITE-ProRule" id="PRU00706"/>
    </source>
</evidence>
<evidence type="ECO:0000256" key="2">
    <source>
        <dbReference type="ARBA" id="ARBA00022679"/>
    </source>
</evidence>
<keyword evidence="3" id="KW-0547">Nucleotide-binding</keyword>
<dbReference type="Gene3D" id="3.30.70.141">
    <property type="entry name" value="Nucleoside diphosphate kinase-like domain"/>
    <property type="match status" value="1"/>
</dbReference>
<dbReference type="GO" id="GO:0005524">
    <property type="term" value="F:ATP binding"/>
    <property type="evidence" value="ECO:0007669"/>
    <property type="project" value="UniProtKB-KW"/>
</dbReference>
<dbReference type="AlphaFoldDB" id="A0A0G0WK22"/>
<evidence type="ECO:0000259" key="7">
    <source>
        <dbReference type="SMART" id="SM00562"/>
    </source>
</evidence>
<dbReference type="PROSITE" id="PS51374">
    <property type="entry name" value="NDPK_LIKE"/>
    <property type="match status" value="1"/>
</dbReference>
<dbReference type="InterPro" id="IPR034907">
    <property type="entry name" value="NDK-like_dom"/>
</dbReference>
<accession>A0A0G0WK22</accession>
<dbReference type="SUPFAM" id="SSF54919">
    <property type="entry name" value="Nucleoside diphosphate kinase, NDK"/>
    <property type="match status" value="1"/>
</dbReference>
<dbReference type="Gene3D" id="3.40.50.300">
    <property type="entry name" value="P-loop containing nucleotide triphosphate hydrolases"/>
    <property type="match status" value="1"/>
</dbReference>
<evidence type="ECO:0000256" key="1">
    <source>
        <dbReference type="ARBA" id="ARBA00008142"/>
    </source>
</evidence>
<keyword evidence="4 8" id="KW-0418">Kinase</keyword>
<dbReference type="SMART" id="SM00562">
    <property type="entry name" value="NDK"/>
    <property type="match status" value="1"/>
</dbReference>
<dbReference type="PANTHER" id="PTHR46161:SF3">
    <property type="entry name" value="NUCLEOSIDE DIPHOSPHATE KINASE DDB_G0292928-RELATED"/>
    <property type="match status" value="1"/>
</dbReference>
<evidence type="ECO:0000256" key="4">
    <source>
        <dbReference type="ARBA" id="ARBA00022777"/>
    </source>
</evidence>
<feature type="domain" description="Nucleoside diphosphate kinase-like" evidence="7">
    <location>
        <begin position="2"/>
        <end position="132"/>
    </location>
</feature>
<evidence type="ECO:0000313" key="9">
    <source>
        <dbReference type="Proteomes" id="UP000034753"/>
    </source>
</evidence>
<dbReference type="SUPFAM" id="SSF52540">
    <property type="entry name" value="P-loop containing nucleoside triphosphate hydrolases"/>
    <property type="match status" value="1"/>
</dbReference>
<dbReference type="InterPro" id="IPR027417">
    <property type="entry name" value="P-loop_NTPase"/>
</dbReference>
<dbReference type="Pfam" id="PF00334">
    <property type="entry name" value="NDK"/>
    <property type="match status" value="1"/>
</dbReference>
<keyword evidence="5" id="KW-0067">ATP-binding</keyword>
<gene>
    <name evidence="8" type="ORF">UU67_C0030G0005</name>
</gene>
<sequence length="319" mass="36700">MLLVKPDGVSKGLTESIRDIILSQGLIIIEEIDKILRPETAKKLYWDVSDVRHRDYFPQLIEFMSSSPVHIFIVEGANAVKTVRFIIGKREPPSGIRQLWAEDIIRNVAHGPDGLENAGKEIKIVLEREVCRLKKVFLIGGMSESGKSTLGRYFDSRGIKRLKITSFLQNIKDREKAEGDFVSWNQKSVKERPEWVREEFTKEFVAVTSKQGIDYCVLESLYGPELGLYMKEALGKDKAIIIYVNMDLDVRLQRQMIRQNLTSLEEAKSLLLPRDEIKREWRVPEIRDVADFVIDNSGSLDELYKIADKIIRQHCPEIP</sequence>
<reference evidence="8 9" key="1">
    <citation type="journal article" date="2015" name="Nature">
        <title>rRNA introns, odd ribosomes, and small enigmatic genomes across a large radiation of phyla.</title>
        <authorList>
            <person name="Brown C.T."/>
            <person name="Hug L.A."/>
            <person name="Thomas B.C."/>
            <person name="Sharon I."/>
            <person name="Castelle C.J."/>
            <person name="Singh A."/>
            <person name="Wilkins M.J."/>
            <person name="Williams K.H."/>
            <person name="Banfield J.F."/>
        </authorList>
    </citation>
    <scope>NUCLEOTIDE SEQUENCE [LARGE SCALE GENOMIC DNA]</scope>
</reference>
<evidence type="ECO:0000256" key="5">
    <source>
        <dbReference type="ARBA" id="ARBA00022840"/>
    </source>
</evidence>
<dbReference type="Proteomes" id="UP000034753">
    <property type="component" value="Unassembled WGS sequence"/>
</dbReference>
<comment type="caution">
    <text evidence="8">The sequence shown here is derived from an EMBL/GenBank/DDBJ whole genome shotgun (WGS) entry which is preliminary data.</text>
</comment>
<name>A0A0G0WK22_9BACT</name>
<dbReference type="EMBL" id="LCBN01000030">
    <property type="protein sequence ID" value="KKS13175.1"/>
    <property type="molecule type" value="Genomic_DNA"/>
</dbReference>
<dbReference type="GO" id="GO:0016301">
    <property type="term" value="F:kinase activity"/>
    <property type="evidence" value="ECO:0007669"/>
    <property type="project" value="UniProtKB-KW"/>
</dbReference>
<dbReference type="InterPro" id="IPR036850">
    <property type="entry name" value="NDK-like_dom_sf"/>
</dbReference>
<organism evidence="8 9">
    <name type="scientific">Candidatus Daviesbacteria bacterium GW2011_GWB1_41_5</name>
    <dbReference type="NCBI Taxonomy" id="1618429"/>
    <lineage>
        <taxon>Bacteria</taxon>
        <taxon>Candidatus Daviesiibacteriota</taxon>
    </lineage>
</organism>
<dbReference type="PANTHER" id="PTHR46161">
    <property type="entry name" value="NUCLEOSIDE DIPHOSPHATE KINASE"/>
    <property type="match status" value="1"/>
</dbReference>
<protein>
    <submittedName>
        <fullName evidence="8">Putative nucleoside-diphosphate kinase</fullName>
    </submittedName>
</protein>
<evidence type="ECO:0000256" key="3">
    <source>
        <dbReference type="ARBA" id="ARBA00022741"/>
    </source>
</evidence>
<keyword evidence="2" id="KW-0808">Transferase</keyword>
<proteinExistence type="inferred from homology"/>
<comment type="similarity">
    <text evidence="1 6">Belongs to the NDK family.</text>
</comment>
<evidence type="ECO:0000313" key="8">
    <source>
        <dbReference type="EMBL" id="KKS13175.1"/>
    </source>
</evidence>